<reference evidence="1 2" key="1">
    <citation type="submission" date="2020-07" db="EMBL/GenBank/DDBJ databases">
        <title>Sequencing the genomes of 1000 actinobacteria strains.</title>
        <authorList>
            <person name="Klenk H.-P."/>
        </authorList>
    </citation>
    <scope>NUCLEOTIDE SEQUENCE [LARGE SCALE GENOMIC DNA]</scope>
    <source>
        <strain evidence="1 2">DSM 29531</strain>
    </source>
</reference>
<dbReference type="AlphaFoldDB" id="A0A853DDV7"/>
<protein>
    <submittedName>
        <fullName evidence="1">Uncharacterized protein</fullName>
    </submittedName>
</protein>
<sequence>MTKNVAAWTMYIHNPTGAYYCADVTWGPDPGSTHTQVYMVSPEKTTSEYLGYWDTVYVDIRHTYAYPAGYHDASYSC</sequence>
<comment type="caution">
    <text evidence="1">The sequence shown here is derived from an EMBL/GenBank/DDBJ whole genome shotgun (WGS) entry which is preliminary data.</text>
</comment>
<proteinExistence type="predicted"/>
<organism evidence="1 2">
    <name type="scientific">Allobranchiibius huperziae</name>
    <dbReference type="NCBI Taxonomy" id="1874116"/>
    <lineage>
        <taxon>Bacteria</taxon>
        <taxon>Bacillati</taxon>
        <taxon>Actinomycetota</taxon>
        <taxon>Actinomycetes</taxon>
        <taxon>Micrococcales</taxon>
        <taxon>Dermacoccaceae</taxon>
        <taxon>Allobranchiibius</taxon>
    </lineage>
</organism>
<gene>
    <name evidence="1" type="ORF">HNR15_000084</name>
</gene>
<accession>A0A853DDV7</accession>
<name>A0A853DDV7_9MICO</name>
<keyword evidence="2" id="KW-1185">Reference proteome</keyword>
<dbReference type="RefSeq" id="WP_179478170.1">
    <property type="nucleotide sequence ID" value="NZ_JACCFW010000001.1"/>
</dbReference>
<dbReference type="EMBL" id="JACCFW010000001">
    <property type="protein sequence ID" value="NYJ73121.1"/>
    <property type="molecule type" value="Genomic_DNA"/>
</dbReference>
<evidence type="ECO:0000313" key="1">
    <source>
        <dbReference type="EMBL" id="NYJ73121.1"/>
    </source>
</evidence>
<evidence type="ECO:0000313" key="2">
    <source>
        <dbReference type="Proteomes" id="UP000571817"/>
    </source>
</evidence>
<dbReference type="Proteomes" id="UP000571817">
    <property type="component" value="Unassembled WGS sequence"/>
</dbReference>